<evidence type="ECO:0000313" key="2">
    <source>
        <dbReference type="EMBL" id="RQG99019.1"/>
    </source>
</evidence>
<dbReference type="AlphaFoldDB" id="A0A3N6PFW0"/>
<comment type="caution">
    <text evidence="2">The sequence shown here is derived from an EMBL/GenBank/DDBJ whole genome shotgun (WGS) entry which is preliminary data.</text>
</comment>
<dbReference type="EMBL" id="REFZ01000011">
    <property type="protein sequence ID" value="RQG99019.1"/>
    <property type="molecule type" value="Genomic_DNA"/>
</dbReference>
<name>A0A3N6PFW0_NATCH</name>
<gene>
    <name evidence="2" type="ORF">EA472_15895</name>
</gene>
<evidence type="ECO:0000256" key="1">
    <source>
        <dbReference type="SAM" id="MobiDB-lite"/>
    </source>
</evidence>
<organism evidence="2 3">
    <name type="scientific">Natrarchaeobius chitinivorans</name>
    <dbReference type="NCBI Taxonomy" id="1679083"/>
    <lineage>
        <taxon>Archaea</taxon>
        <taxon>Methanobacteriati</taxon>
        <taxon>Methanobacteriota</taxon>
        <taxon>Stenosarchaea group</taxon>
        <taxon>Halobacteria</taxon>
        <taxon>Halobacteriales</taxon>
        <taxon>Natrialbaceae</taxon>
        <taxon>Natrarchaeobius</taxon>
    </lineage>
</organism>
<keyword evidence="3" id="KW-1185">Reference proteome</keyword>
<feature type="region of interest" description="Disordered" evidence="1">
    <location>
        <begin position="24"/>
        <end position="95"/>
    </location>
</feature>
<protein>
    <submittedName>
        <fullName evidence="2">Uncharacterized protein</fullName>
    </submittedName>
</protein>
<reference evidence="2 3" key="1">
    <citation type="submission" date="2018-10" db="EMBL/GenBank/DDBJ databases">
        <title>Natrarchaeobius chitinivorans gen. nov., sp. nov., and Natrarchaeobius haloalkaliphilus sp. nov., alkaliphilic, chitin-utilizing haloarchaea from hypersaline alkaline lakes.</title>
        <authorList>
            <person name="Sorokin D.Y."/>
            <person name="Elcheninov A.G."/>
            <person name="Kostrikina N.A."/>
            <person name="Bale N.J."/>
            <person name="Sinninghe Damste J.S."/>
            <person name="Khijniak T.V."/>
            <person name="Kublanov I.V."/>
            <person name="Toshchakov S.V."/>
        </authorList>
    </citation>
    <scope>NUCLEOTIDE SEQUENCE [LARGE SCALE GENOMIC DNA]</scope>
    <source>
        <strain evidence="2 3">AArcht7</strain>
    </source>
</reference>
<proteinExistence type="predicted"/>
<feature type="compositionally biased region" description="Basic and acidic residues" evidence="1">
    <location>
        <begin position="24"/>
        <end position="40"/>
    </location>
</feature>
<sequence length="95" mass="10732">MISTDGWICYRERIDDRVFVPFDRSETAASPDTDRSEAVRHSSFRSSGRNDDEPPSRAEVSPPPFRTPFHGPTSSRRASLTVERVDETDSICNKS</sequence>
<dbReference type="Proteomes" id="UP000281431">
    <property type="component" value="Unassembled WGS sequence"/>
</dbReference>
<accession>A0A3N6PFW0</accession>
<evidence type="ECO:0000313" key="3">
    <source>
        <dbReference type="Proteomes" id="UP000281431"/>
    </source>
</evidence>